<comment type="caution">
    <text evidence="1">The sequence shown here is derived from an EMBL/GenBank/DDBJ whole genome shotgun (WGS) entry which is preliminary data.</text>
</comment>
<dbReference type="AlphaFoldDB" id="A0A318S1U0"/>
<evidence type="ECO:0000313" key="2">
    <source>
        <dbReference type="Proteomes" id="UP000248326"/>
    </source>
</evidence>
<dbReference type="RefSeq" id="WP_110887921.1">
    <property type="nucleotide sequence ID" value="NZ_QJSX01000014.1"/>
</dbReference>
<organism evidence="1 2">
    <name type="scientific">Deinococcus yavapaiensis KR-236</name>
    <dbReference type="NCBI Taxonomy" id="694435"/>
    <lineage>
        <taxon>Bacteria</taxon>
        <taxon>Thermotogati</taxon>
        <taxon>Deinococcota</taxon>
        <taxon>Deinococci</taxon>
        <taxon>Deinococcales</taxon>
        <taxon>Deinococcaceae</taxon>
        <taxon>Deinococcus</taxon>
    </lineage>
</organism>
<reference evidence="1 2" key="1">
    <citation type="submission" date="2018-06" db="EMBL/GenBank/DDBJ databases">
        <title>Genomic Encyclopedia of Type Strains, Phase IV (KMG-IV): sequencing the most valuable type-strain genomes for metagenomic binning, comparative biology and taxonomic classification.</title>
        <authorList>
            <person name="Goeker M."/>
        </authorList>
    </citation>
    <scope>NUCLEOTIDE SEQUENCE [LARGE SCALE GENOMIC DNA]</scope>
    <source>
        <strain evidence="1 2">DSM 18048</strain>
    </source>
</reference>
<proteinExistence type="predicted"/>
<dbReference type="Proteomes" id="UP000248326">
    <property type="component" value="Unassembled WGS sequence"/>
</dbReference>
<sequence length="65" mass="7621">MNRNVDKKVLQNAALIALYEVLRRKAGHGKRKRGLKGRLYSIALRRVERLLKRRGLGGAFKRTWY</sequence>
<evidence type="ECO:0000313" key="1">
    <source>
        <dbReference type="EMBL" id="PYE51896.1"/>
    </source>
</evidence>
<name>A0A318S1U0_9DEIO</name>
<accession>A0A318S1U0</accession>
<keyword evidence="2" id="KW-1185">Reference proteome</keyword>
<dbReference type="EMBL" id="QJSX01000014">
    <property type="protein sequence ID" value="PYE51896.1"/>
    <property type="molecule type" value="Genomic_DNA"/>
</dbReference>
<protein>
    <submittedName>
        <fullName evidence="1">Uncharacterized protein</fullName>
    </submittedName>
</protein>
<gene>
    <name evidence="1" type="ORF">DES52_11497</name>
</gene>